<dbReference type="EMBL" id="AHFK01000079">
    <property type="protein sequence ID" value="EOQ05347.1"/>
    <property type="molecule type" value="Genomic_DNA"/>
</dbReference>
<name>A0A9W5R297_BACCE</name>
<reference evidence="3 4" key="1">
    <citation type="submission" date="2012-12" db="EMBL/GenBank/DDBJ databases">
        <title>The Genome Sequence of Bacillus cereus VD184.</title>
        <authorList>
            <consortium name="The Broad Institute Genome Sequencing Platform"/>
            <consortium name="The Broad Institute Genome Sequencing Center for Infectious Disease"/>
            <person name="Feldgarden M."/>
            <person name="Van der Auwera G.A."/>
            <person name="Mahillon J."/>
            <person name="Duprez V."/>
            <person name="Timmery S."/>
            <person name="Mattelet C."/>
            <person name="Dierick K."/>
            <person name="Sun M."/>
            <person name="Yu Z."/>
            <person name="Zhu L."/>
            <person name="Hu X."/>
            <person name="Shank E.B."/>
            <person name="Swiecicka I."/>
            <person name="Hansen B.M."/>
            <person name="Andrup L."/>
            <person name="Walker B."/>
            <person name="Young S.K."/>
            <person name="Zeng Q."/>
            <person name="Gargeya S."/>
            <person name="Fitzgerald M."/>
            <person name="Haas B."/>
            <person name="Abouelleil A."/>
            <person name="Alvarado L."/>
            <person name="Arachchi H.M."/>
            <person name="Berlin A.M."/>
            <person name="Chapman S.B."/>
            <person name="Dewar J."/>
            <person name="Goldberg J."/>
            <person name="Griggs A."/>
            <person name="Gujja S."/>
            <person name="Hansen M."/>
            <person name="Howarth C."/>
            <person name="Imamovic A."/>
            <person name="Larimer J."/>
            <person name="McCowan C."/>
            <person name="Murphy C."/>
            <person name="Neiman D."/>
            <person name="Pearson M."/>
            <person name="Priest M."/>
            <person name="Roberts A."/>
            <person name="Saif S."/>
            <person name="Shea T."/>
            <person name="Sisk P."/>
            <person name="Sykes S."/>
            <person name="Wortman J."/>
            <person name="Nusbaum C."/>
            <person name="Birren B."/>
        </authorList>
    </citation>
    <scope>NUCLEOTIDE SEQUENCE [LARGE SCALE GENOMIC DNA]</scope>
    <source>
        <strain evidence="3 4">VD184</strain>
    </source>
</reference>
<dbReference type="Gene3D" id="1.10.1660.10">
    <property type="match status" value="1"/>
</dbReference>
<evidence type="ECO:0000256" key="1">
    <source>
        <dbReference type="SAM" id="Coils"/>
    </source>
</evidence>
<accession>A0A9W5R297</accession>
<evidence type="ECO:0000313" key="3">
    <source>
        <dbReference type="EMBL" id="EOQ05347.1"/>
    </source>
</evidence>
<sequence length="164" mass="19711">MEDNERAYWTHEVASTLEIGESTLRKWCIELENNGYVFSKGEQDSRAFLEKDMLILIRMKEEIRLKKKTLKNAAKLVVKERRTPLVLDEITPSSANHLSVQIEQQIPMFTLEDVRKIVKEELQEQERERVIDRDKKAMELIRELQEVKRMLATTHEKKPWWRFW</sequence>
<dbReference type="InterPro" id="IPR025052">
    <property type="entry name" value="DUF3967"/>
</dbReference>
<dbReference type="AlphaFoldDB" id="A0A9W5R297"/>
<dbReference type="Proteomes" id="UP000014028">
    <property type="component" value="Unassembled WGS sequence"/>
</dbReference>
<organism evidence="3 4">
    <name type="scientific">Bacillus cereus VD184</name>
    <dbReference type="NCBI Taxonomy" id="1053242"/>
    <lineage>
        <taxon>Bacteria</taxon>
        <taxon>Bacillati</taxon>
        <taxon>Bacillota</taxon>
        <taxon>Bacilli</taxon>
        <taxon>Bacillales</taxon>
        <taxon>Bacillaceae</taxon>
        <taxon>Bacillus</taxon>
        <taxon>Bacillus cereus group</taxon>
    </lineage>
</organism>
<comment type="caution">
    <text evidence="3">The sequence shown here is derived from an EMBL/GenBank/DDBJ whole genome shotgun (WGS) entry which is preliminary data.</text>
</comment>
<feature type="coiled-coil region" evidence="1">
    <location>
        <begin position="108"/>
        <end position="157"/>
    </location>
</feature>
<dbReference type="Pfam" id="PF13152">
    <property type="entry name" value="DUF3967"/>
    <property type="match status" value="1"/>
</dbReference>
<protein>
    <recommendedName>
        <fullName evidence="2">DUF3967 domain-containing protein</fullName>
    </recommendedName>
</protein>
<gene>
    <name evidence="3" type="ORF">IKC_06281</name>
</gene>
<evidence type="ECO:0000259" key="2">
    <source>
        <dbReference type="Pfam" id="PF13152"/>
    </source>
</evidence>
<keyword evidence="1" id="KW-0175">Coiled coil</keyword>
<feature type="domain" description="DUF3967" evidence="2">
    <location>
        <begin position="129"/>
        <end position="164"/>
    </location>
</feature>
<proteinExistence type="predicted"/>
<evidence type="ECO:0000313" key="4">
    <source>
        <dbReference type="Proteomes" id="UP000014028"/>
    </source>
</evidence>